<feature type="non-terminal residue" evidence="1">
    <location>
        <position position="1"/>
    </location>
</feature>
<dbReference type="EMBL" id="LASV01000356">
    <property type="protein sequence ID" value="KKA19358.1"/>
    <property type="molecule type" value="Genomic_DNA"/>
</dbReference>
<dbReference type="RefSeq" id="XP_013325970.1">
    <property type="nucleotide sequence ID" value="XM_013470516.1"/>
</dbReference>
<evidence type="ECO:0000313" key="2">
    <source>
        <dbReference type="Proteomes" id="UP000053958"/>
    </source>
</evidence>
<dbReference type="AlphaFoldDB" id="A0A0F4YNZ9"/>
<name>A0A0F4YNZ9_RASE3</name>
<protein>
    <submittedName>
        <fullName evidence="1">Uncharacterized protein</fullName>
    </submittedName>
</protein>
<organism evidence="1 2">
    <name type="scientific">Rasamsonia emersonii (strain ATCC 16479 / CBS 393.64 / IMI 116815)</name>
    <dbReference type="NCBI Taxonomy" id="1408163"/>
    <lineage>
        <taxon>Eukaryota</taxon>
        <taxon>Fungi</taxon>
        <taxon>Dikarya</taxon>
        <taxon>Ascomycota</taxon>
        <taxon>Pezizomycotina</taxon>
        <taxon>Eurotiomycetes</taxon>
        <taxon>Eurotiomycetidae</taxon>
        <taxon>Eurotiales</taxon>
        <taxon>Trichocomaceae</taxon>
        <taxon>Rasamsonia</taxon>
    </lineage>
</organism>
<proteinExistence type="predicted"/>
<accession>A0A0F4YNZ9</accession>
<evidence type="ECO:0000313" key="1">
    <source>
        <dbReference type="EMBL" id="KKA19358.1"/>
    </source>
</evidence>
<keyword evidence="2" id="KW-1185">Reference proteome</keyword>
<reference evidence="1 2" key="1">
    <citation type="submission" date="2015-04" db="EMBL/GenBank/DDBJ databases">
        <authorList>
            <person name="Heijne W.H."/>
            <person name="Fedorova N.D."/>
            <person name="Nierman W.C."/>
            <person name="Vollebregt A.W."/>
            <person name="Zhao Z."/>
            <person name="Wu L."/>
            <person name="Kumar M."/>
            <person name="Stam H."/>
            <person name="van den Berg M.A."/>
            <person name="Pel H.J."/>
        </authorList>
    </citation>
    <scope>NUCLEOTIDE SEQUENCE [LARGE SCALE GENOMIC DNA]</scope>
    <source>
        <strain evidence="1 2">CBS 393.64</strain>
    </source>
</reference>
<dbReference type="GeneID" id="25318962"/>
<gene>
    <name evidence="1" type="ORF">T310_6666</name>
</gene>
<comment type="caution">
    <text evidence="1">The sequence shown here is derived from an EMBL/GenBank/DDBJ whole genome shotgun (WGS) entry which is preliminary data.</text>
</comment>
<sequence>RRASKGQPRGAACLAPAELQPLSGRRAWWPRPARPARTVSSPSLVCIAWLDASPHALLGVAQSTRSSLERSKDALSLVTMLQCLLPLPRAGALSCSMFASCS</sequence>
<dbReference type="Proteomes" id="UP000053958">
    <property type="component" value="Unassembled WGS sequence"/>
</dbReference>